<evidence type="ECO:0000313" key="3">
    <source>
        <dbReference type="EMBL" id="KAG8465983.1"/>
    </source>
</evidence>
<feature type="region of interest" description="Disordered" evidence="2">
    <location>
        <begin position="292"/>
        <end position="330"/>
    </location>
</feature>
<feature type="compositionally biased region" description="Gly residues" evidence="2">
    <location>
        <begin position="648"/>
        <end position="657"/>
    </location>
</feature>
<sequence>MSAIRGRDDTTALERAREQRAAMWSDTRETVLMQMLALEEALSVSRRGEAGALSFAQAADVRIASLEANESAARTELRNARVEIVRLTEEASELRVALDDCHRLNALNADAARASPRGARGSRAPPDYTWHAASAQHGAMLAISRAIHEANADLDVLHRALDDAARVRASAHDDLVPLAHRLLASLAAAASAHADAHAPPVSDGGAREGPARRAHERLREAEALALRLHAALGALGETDSARSTPPARADALGGGGPVGAALRAVSAALERAASEVSARQAELQAELHAAAETSPLATPDPRAAEPAAGAAGASSGARGAPPSTRPTAQRAAELDFGEDELGHLATRRHHAARMVAAHAHADAARREAEVERARARQNADDAARARADAEQLRRRLDADADAAARALRDARATRDAAERRVAALAEANSALEAEAVRLRSAARARDAALDEARAARSEATDAAATLRARAALATGALDAALDARVAAERYREEAERSAARERLRAANLIARAAEGSARGDSPSDGARALVCAPEAAHAALLECDASADPALRVGGGYTTLGAFFGSLSPRGAGQHARLDSDEGHPDELEQRLRALSPPGARPAAGGAGAIVRGGRGSKLRVVTAFDEPEAHGSPARAIGASLAAGRGSWRGRGGGGRSTPRLASASSARKPAASGARGGAARAPSPVFSASAASAPVLSILVPSVGLDLLELQDVLLMPERFAAIVTA</sequence>
<proteinExistence type="predicted"/>
<accession>A0A8J6CFT2</accession>
<evidence type="ECO:0000313" key="4">
    <source>
        <dbReference type="Proteomes" id="UP000751190"/>
    </source>
</evidence>
<comment type="caution">
    <text evidence="3">The sequence shown here is derived from an EMBL/GenBank/DDBJ whole genome shotgun (WGS) entry which is preliminary data.</text>
</comment>
<feature type="compositionally biased region" description="Low complexity" evidence="2">
    <location>
        <begin position="304"/>
        <end position="322"/>
    </location>
</feature>
<dbReference type="Proteomes" id="UP000751190">
    <property type="component" value="Unassembled WGS sequence"/>
</dbReference>
<keyword evidence="1" id="KW-0175">Coiled coil</keyword>
<evidence type="ECO:0000256" key="2">
    <source>
        <dbReference type="SAM" id="MobiDB-lite"/>
    </source>
</evidence>
<keyword evidence="4" id="KW-1185">Reference proteome</keyword>
<reference evidence="3" key="1">
    <citation type="submission" date="2021-05" db="EMBL/GenBank/DDBJ databases">
        <title>The genome of the haptophyte Pavlova lutheri (Diacronema luteri, Pavlovales) - a model for lipid biosynthesis in eukaryotic algae.</title>
        <authorList>
            <person name="Hulatt C.J."/>
            <person name="Posewitz M.C."/>
        </authorList>
    </citation>
    <scope>NUCLEOTIDE SEQUENCE</scope>
    <source>
        <strain evidence="3">NIVA-4/92</strain>
    </source>
</reference>
<organism evidence="3 4">
    <name type="scientific">Diacronema lutheri</name>
    <name type="common">Unicellular marine alga</name>
    <name type="synonym">Monochrysis lutheri</name>
    <dbReference type="NCBI Taxonomy" id="2081491"/>
    <lineage>
        <taxon>Eukaryota</taxon>
        <taxon>Haptista</taxon>
        <taxon>Haptophyta</taxon>
        <taxon>Pavlovophyceae</taxon>
        <taxon>Pavlovales</taxon>
        <taxon>Pavlovaceae</taxon>
        <taxon>Diacronema</taxon>
    </lineage>
</organism>
<dbReference type="EMBL" id="JAGTXO010000009">
    <property type="protein sequence ID" value="KAG8465983.1"/>
    <property type="molecule type" value="Genomic_DNA"/>
</dbReference>
<evidence type="ECO:0000256" key="1">
    <source>
        <dbReference type="SAM" id="Coils"/>
    </source>
</evidence>
<feature type="compositionally biased region" description="Low complexity" evidence="2">
    <location>
        <begin position="663"/>
        <end position="684"/>
    </location>
</feature>
<protein>
    <submittedName>
        <fullName evidence="3">Uncharacterized protein</fullName>
    </submittedName>
</protein>
<feature type="region of interest" description="Disordered" evidence="2">
    <location>
        <begin position="644"/>
        <end position="684"/>
    </location>
</feature>
<feature type="coiled-coil region" evidence="1">
    <location>
        <begin position="365"/>
        <end position="511"/>
    </location>
</feature>
<feature type="region of interest" description="Disordered" evidence="2">
    <location>
        <begin position="195"/>
        <end position="214"/>
    </location>
</feature>
<dbReference type="OrthoDB" id="10689324at2759"/>
<feature type="compositionally biased region" description="Basic and acidic residues" evidence="2">
    <location>
        <begin position="205"/>
        <end position="214"/>
    </location>
</feature>
<feature type="coiled-coil region" evidence="1">
    <location>
        <begin position="63"/>
        <end position="97"/>
    </location>
</feature>
<gene>
    <name evidence="3" type="ORF">KFE25_005553</name>
</gene>
<dbReference type="AlphaFoldDB" id="A0A8J6CFT2"/>
<name>A0A8J6CFT2_DIALT</name>